<feature type="compositionally biased region" description="Low complexity" evidence="1">
    <location>
        <begin position="165"/>
        <end position="186"/>
    </location>
</feature>
<accession>C7NTF3</accession>
<sequence>MSDDDERMDRAERIKNLRQGRRGGDPEQTDTDAMSDDSDDDSNPRSDDADAEKPTADDAEADESEQSPDTVAGAGDTAESDEPTETAENADSAKTDVSEERARTNQGDGQPSKGAETNEDGADSVPGESDSDEDADALSAAEAAARAAAEFETDTDLSDAEATGDAAASETPDEAAAPAGATIAGADVEETTEEETRVLEFRLGEERYCLDIEYVEEIVREESVTRVPNTPEYVTGVVDLRGQITTILDPKVAADIETDDGDRLMIVFDADVFEDHGEIGWLVDAVDQVSLIAESDVKESPIQEPYINGVIEREDEFVIWTTPELALDVEETD</sequence>
<dbReference type="InterPro" id="IPR036061">
    <property type="entry name" value="CheW-like_dom_sf"/>
</dbReference>
<dbReference type="Gene3D" id="2.30.30.40">
    <property type="entry name" value="SH3 Domains"/>
    <property type="match status" value="1"/>
</dbReference>
<dbReference type="PANTHER" id="PTHR22617">
    <property type="entry name" value="CHEMOTAXIS SENSOR HISTIDINE KINASE-RELATED"/>
    <property type="match status" value="1"/>
</dbReference>
<dbReference type="GeneID" id="8382958"/>
<feature type="compositionally biased region" description="Acidic residues" evidence="1">
    <location>
        <begin position="27"/>
        <end position="41"/>
    </location>
</feature>
<feature type="compositionally biased region" description="Low complexity" evidence="1">
    <location>
        <begin position="137"/>
        <end position="150"/>
    </location>
</feature>
<dbReference type="GO" id="GO:0006935">
    <property type="term" value="P:chemotaxis"/>
    <property type="evidence" value="ECO:0007669"/>
    <property type="project" value="InterPro"/>
</dbReference>
<feature type="region of interest" description="Disordered" evidence="1">
    <location>
        <begin position="1"/>
        <end position="193"/>
    </location>
</feature>
<dbReference type="HOGENOM" id="CLU_053086_0_0_2"/>
<dbReference type="SUPFAM" id="SSF50341">
    <property type="entry name" value="CheW-like"/>
    <property type="match status" value="1"/>
</dbReference>
<evidence type="ECO:0000313" key="4">
    <source>
        <dbReference type="Proteomes" id="UP000002071"/>
    </source>
</evidence>
<dbReference type="OrthoDB" id="115049at2157"/>
<dbReference type="GO" id="GO:0005829">
    <property type="term" value="C:cytosol"/>
    <property type="evidence" value="ECO:0007669"/>
    <property type="project" value="TreeGrafter"/>
</dbReference>
<dbReference type="InterPro" id="IPR002545">
    <property type="entry name" value="CheW-lke_dom"/>
</dbReference>
<dbReference type="PANTHER" id="PTHR22617:SF23">
    <property type="entry name" value="CHEMOTAXIS PROTEIN CHEW"/>
    <property type="match status" value="1"/>
</dbReference>
<dbReference type="InterPro" id="IPR039315">
    <property type="entry name" value="CheW"/>
</dbReference>
<dbReference type="Gene3D" id="2.40.50.180">
    <property type="entry name" value="CheA-289, Domain 4"/>
    <property type="match status" value="1"/>
</dbReference>
<feature type="compositionally biased region" description="Basic and acidic residues" evidence="1">
    <location>
        <begin position="42"/>
        <end position="56"/>
    </location>
</feature>
<gene>
    <name evidence="3" type="ordered locus">Huta_0689</name>
</gene>
<evidence type="ECO:0000313" key="3">
    <source>
        <dbReference type="EMBL" id="ACV10875.1"/>
    </source>
</evidence>
<protein>
    <submittedName>
        <fullName evidence="3">CheW protein</fullName>
    </submittedName>
</protein>
<dbReference type="Proteomes" id="UP000002071">
    <property type="component" value="Chromosome"/>
</dbReference>
<name>C7NTF3_HALUD</name>
<dbReference type="EMBL" id="CP001687">
    <property type="protein sequence ID" value="ACV10875.1"/>
    <property type="molecule type" value="Genomic_DNA"/>
</dbReference>
<reference evidence="3 4" key="1">
    <citation type="journal article" date="2009" name="Stand. Genomic Sci.">
        <title>Complete genome sequence of Halorhabdus utahensis type strain (AX-2).</title>
        <authorList>
            <person name="Anderson I."/>
            <person name="Tindall B.J."/>
            <person name="Pomrenke H."/>
            <person name="Goker M."/>
            <person name="Lapidus A."/>
            <person name="Nolan M."/>
            <person name="Copeland A."/>
            <person name="Glavina Del Rio T."/>
            <person name="Chen F."/>
            <person name="Tice H."/>
            <person name="Cheng J.F."/>
            <person name="Lucas S."/>
            <person name="Chertkov O."/>
            <person name="Bruce D."/>
            <person name="Brettin T."/>
            <person name="Detter J.C."/>
            <person name="Han C."/>
            <person name="Goodwin L."/>
            <person name="Land M."/>
            <person name="Hauser L."/>
            <person name="Chang Y.J."/>
            <person name="Jeffries C.D."/>
            <person name="Pitluck S."/>
            <person name="Pati A."/>
            <person name="Mavromatis K."/>
            <person name="Ivanova N."/>
            <person name="Ovchinnikova G."/>
            <person name="Chen A."/>
            <person name="Palaniappan K."/>
            <person name="Chain P."/>
            <person name="Rohde M."/>
            <person name="Bristow J."/>
            <person name="Eisen J.A."/>
            <person name="Markowitz V."/>
            <person name="Hugenholtz P."/>
            <person name="Kyrpides N.C."/>
            <person name="Klenk H.P."/>
        </authorList>
    </citation>
    <scope>NUCLEOTIDE SEQUENCE [LARGE SCALE GENOMIC DNA]</scope>
    <source>
        <strain evidence="4">DSM 12940 / JCM 11049 / AX-2</strain>
    </source>
</reference>
<dbReference type="RefSeq" id="WP_015788455.1">
    <property type="nucleotide sequence ID" value="NC_013158.1"/>
</dbReference>
<dbReference type="AlphaFoldDB" id="C7NTF3"/>
<keyword evidence="4" id="KW-1185">Reference proteome</keyword>
<evidence type="ECO:0000259" key="2">
    <source>
        <dbReference type="PROSITE" id="PS50851"/>
    </source>
</evidence>
<dbReference type="KEGG" id="hut:Huta_0689"/>
<organism evidence="3 4">
    <name type="scientific">Halorhabdus utahensis (strain DSM 12940 / JCM 11049 / AX-2)</name>
    <dbReference type="NCBI Taxonomy" id="519442"/>
    <lineage>
        <taxon>Archaea</taxon>
        <taxon>Methanobacteriati</taxon>
        <taxon>Methanobacteriota</taxon>
        <taxon>Stenosarchaea group</taxon>
        <taxon>Halobacteria</taxon>
        <taxon>Halobacteriales</taxon>
        <taxon>Haloarculaceae</taxon>
        <taxon>Halorhabdus</taxon>
    </lineage>
</organism>
<dbReference type="STRING" id="519442.Huta_0689"/>
<feature type="compositionally biased region" description="Basic and acidic residues" evidence="1">
    <location>
        <begin position="91"/>
        <end position="103"/>
    </location>
</feature>
<proteinExistence type="predicted"/>
<dbReference type="PROSITE" id="PS50851">
    <property type="entry name" value="CHEW"/>
    <property type="match status" value="1"/>
</dbReference>
<feature type="domain" description="CheW-like" evidence="2">
    <location>
        <begin position="195"/>
        <end position="332"/>
    </location>
</feature>
<dbReference type="eggNOG" id="arCOG02395">
    <property type="taxonomic scope" value="Archaea"/>
</dbReference>
<evidence type="ECO:0000256" key="1">
    <source>
        <dbReference type="SAM" id="MobiDB-lite"/>
    </source>
</evidence>
<feature type="compositionally biased region" description="Acidic residues" evidence="1">
    <location>
        <begin position="57"/>
        <end position="66"/>
    </location>
</feature>
<dbReference type="Pfam" id="PF01584">
    <property type="entry name" value="CheW"/>
    <property type="match status" value="1"/>
</dbReference>
<dbReference type="SMART" id="SM00260">
    <property type="entry name" value="CheW"/>
    <property type="match status" value="1"/>
</dbReference>
<dbReference type="GO" id="GO:0007165">
    <property type="term" value="P:signal transduction"/>
    <property type="evidence" value="ECO:0007669"/>
    <property type="project" value="InterPro"/>
</dbReference>